<sequence>TIEPVDEHRDSTSENSTIMLQNPHREIQLVKNAAADDGDFGNLECWEAGILLLLRQRYFLPFDALQEVSVAIHEYYEMKLEKLKEKLSALLKGNPVIGSQEFQDTFLHLRYEEELTRHRIEASWKKYFPCIIPKAVILNPGEPLYDWVNDDNLGQILDEVFETGYIIPFLESLQQFLSIREVFESVMLNFASNNSATDPVDH</sequence>
<reference evidence="1 2" key="1">
    <citation type="submission" date="2016-03" db="EMBL/GenBank/DDBJ databases">
        <title>EvidentialGene: Evidence-directed Construction of Genes on Genomes.</title>
        <authorList>
            <person name="Gilbert D.G."/>
            <person name="Choi J.-H."/>
            <person name="Mockaitis K."/>
            <person name="Colbourne J."/>
            <person name="Pfrender M."/>
        </authorList>
    </citation>
    <scope>NUCLEOTIDE SEQUENCE [LARGE SCALE GENOMIC DNA]</scope>
    <source>
        <strain evidence="1 2">Xinb3</strain>
        <tissue evidence="1">Complete organism</tissue>
    </source>
</reference>
<accession>A0A164E091</accession>
<protein>
    <submittedName>
        <fullName evidence="1">Uncharacterized protein</fullName>
    </submittedName>
</protein>
<name>A0A164E091_9CRUS</name>
<feature type="non-terminal residue" evidence="1">
    <location>
        <position position="202"/>
    </location>
</feature>
<comment type="caution">
    <text evidence="1">The sequence shown here is derived from an EMBL/GenBank/DDBJ whole genome shotgun (WGS) entry which is preliminary data.</text>
</comment>
<proteinExistence type="predicted"/>
<keyword evidence="2" id="KW-1185">Reference proteome</keyword>
<dbReference type="AlphaFoldDB" id="A0A164E091"/>
<dbReference type="EMBL" id="LRGB01025444">
    <property type="protein sequence ID" value="KZR96295.1"/>
    <property type="molecule type" value="Genomic_DNA"/>
</dbReference>
<gene>
    <name evidence="1" type="ORF">APZ42_009450</name>
</gene>
<feature type="non-terminal residue" evidence="1">
    <location>
        <position position="1"/>
    </location>
</feature>
<organism evidence="1 2">
    <name type="scientific">Daphnia magna</name>
    <dbReference type="NCBI Taxonomy" id="35525"/>
    <lineage>
        <taxon>Eukaryota</taxon>
        <taxon>Metazoa</taxon>
        <taxon>Ecdysozoa</taxon>
        <taxon>Arthropoda</taxon>
        <taxon>Crustacea</taxon>
        <taxon>Branchiopoda</taxon>
        <taxon>Diplostraca</taxon>
        <taxon>Cladocera</taxon>
        <taxon>Anomopoda</taxon>
        <taxon>Daphniidae</taxon>
        <taxon>Daphnia</taxon>
    </lineage>
</organism>
<evidence type="ECO:0000313" key="2">
    <source>
        <dbReference type="Proteomes" id="UP000076858"/>
    </source>
</evidence>
<dbReference type="Proteomes" id="UP000076858">
    <property type="component" value="Unassembled WGS sequence"/>
</dbReference>
<evidence type="ECO:0000313" key="1">
    <source>
        <dbReference type="EMBL" id="KZR96295.1"/>
    </source>
</evidence>
<dbReference type="OrthoDB" id="7699125at2759"/>